<dbReference type="RefSeq" id="WP_183658319.1">
    <property type="nucleotide sequence ID" value="NZ_JACIBV010000001.1"/>
</dbReference>
<dbReference type="AlphaFoldDB" id="A0A7W5V9E2"/>
<evidence type="ECO:0000313" key="3">
    <source>
        <dbReference type="EMBL" id="MBB3731819.1"/>
    </source>
</evidence>
<reference evidence="3 4" key="1">
    <citation type="submission" date="2020-08" db="EMBL/GenBank/DDBJ databases">
        <title>Sequencing the genomes of 1000 actinobacteria strains.</title>
        <authorList>
            <person name="Klenk H.-P."/>
        </authorList>
    </citation>
    <scope>NUCLEOTIDE SEQUENCE [LARGE SCALE GENOMIC DNA]</scope>
    <source>
        <strain evidence="3 4">DSM 44320</strain>
    </source>
</reference>
<keyword evidence="4" id="KW-1185">Reference proteome</keyword>
<dbReference type="Gene3D" id="3.30.750.24">
    <property type="entry name" value="STAS domain"/>
    <property type="match status" value="1"/>
</dbReference>
<evidence type="ECO:0000256" key="1">
    <source>
        <dbReference type="SAM" id="MobiDB-lite"/>
    </source>
</evidence>
<dbReference type="PANTHER" id="PTHR33495:SF2">
    <property type="entry name" value="ANTI-SIGMA FACTOR ANTAGONIST TM_1081-RELATED"/>
    <property type="match status" value="1"/>
</dbReference>
<evidence type="ECO:0000259" key="2">
    <source>
        <dbReference type="PROSITE" id="PS50801"/>
    </source>
</evidence>
<name>A0A7W5V9E2_9ACTN</name>
<dbReference type="PROSITE" id="PS50801">
    <property type="entry name" value="STAS"/>
    <property type="match status" value="1"/>
</dbReference>
<feature type="region of interest" description="Disordered" evidence="1">
    <location>
        <begin position="116"/>
        <end position="148"/>
    </location>
</feature>
<dbReference type="PANTHER" id="PTHR33495">
    <property type="entry name" value="ANTI-SIGMA FACTOR ANTAGONIST TM_1081-RELATED-RELATED"/>
    <property type="match status" value="1"/>
</dbReference>
<evidence type="ECO:0000313" key="4">
    <source>
        <dbReference type="Proteomes" id="UP000579945"/>
    </source>
</evidence>
<gene>
    <name evidence="3" type="ORF">FHR33_007679</name>
</gene>
<feature type="domain" description="STAS" evidence="2">
    <location>
        <begin position="10"/>
        <end position="121"/>
    </location>
</feature>
<dbReference type="CDD" id="cd07043">
    <property type="entry name" value="STAS_anti-anti-sigma_factors"/>
    <property type="match status" value="1"/>
</dbReference>
<feature type="compositionally biased region" description="Pro residues" evidence="1">
    <location>
        <begin position="139"/>
        <end position="148"/>
    </location>
</feature>
<dbReference type="Pfam" id="PF01740">
    <property type="entry name" value="STAS"/>
    <property type="match status" value="1"/>
</dbReference>
<dbReference type="SUPFAM" id="SSF52091">
    <property type="entry name" value="SpoIIaa-like"/>
    <property type="match status" value="1"/>
</dbReference>
<comment type="caution">
    <text evidence="3">The sequence shown here is derived from an EMBL/GenBank/DDBJ whole genome shotgun (WGS) entry which is preliminary data.</text>
</comment>
<sequence>MEDAGQSSTLQVSISDHGYYTTVSARGALDRVSAPVFTAHVDAAWEWSEGPRLVLDLSGVTFCDFDGVAALASIARRLRDHDRGRVILTGVDGQLQRMLRRTGLITRFERRDSVEQAGEDLLDRSRSRGQMAMPGRSGTPPPSGLDRS</sequence>
<dbReference type="EMBL" id="JACIBV010000001">
    <property type="protein sequence ID" value="MBB3731819.1"/>
    <property type="molecule type" value="Genomic_DNA"/>
</dbReference>
<dbReference type="InterPro" id="IPR036513">
    <property type="entry name" value="STAS_dom_sf"/>
</dbReference>
<dbReference type="InterPro" id="IPR002645">
    <property type="entry name" value="STAS_dom"/>
</dbReference>
<accession>A0A7W5V9E2</accession>
<dbReference type="Proteomes" id="UP000579945">
    <property type="component" value="Unassembled WGS sequence"/>
</dbReference>
<organism evidence="3 4">
    <name type="scientific">Nonomuraea dietziae</name>
    <dbReference type="NCBI Taxonomy" id="65515"/>
    <lineage>
        <taxon>Bacteria</taxon>
        <taxon>Bacillati</taxon>
        <taxon>Actinomycetota</taxon>
        <taxon>Actinomycetes</taxon>
        <taxon>Streptosporangiales</taxon>
        <taxon>Streptosporangiaceae</taxon>
        <taxon>Nonomuraea</taxon>
    </lineage>
</organism>
<dbReference type="GeneID" id="95393883"/>
<proteinExistence type="predicted"/>
<protein>
    <submittedName>
        <fullName evidence="3">Anti-sigma B factor antagonist</fullName>
    </submittedName>
</protein>
<dbReference type="GO" id="GO:0043856">
    <property type="term" value="F:anti-sigma factor antagonist activity"/>
    <property type="evidence" value="ECO:0007669"/>
    <property type="project" value="TreeGrafter"/>
</dbReference>